<dbReference type="EMBL" id="AP014548">
    <property type="protein sequence ID" value="BAO54508.1"/>
    <property type="molecule type" value="Genomic_DNA"/>
</dbReference>
<organism evidence="1 2">
    <name type="scientific">Nonlabens marinus S1-08</name>
    <dbReference type="NCBI Taxonomy" id="1454201"/>
    <lineage>
        <taxon>Bacteria</taxon>
        <taxon>Pseudomonadati</taxon>
        <taxon>Bacteroidota</taxon>
        <taxon>Flavobacteriia</taxon>
        <taxon>Flavobacteriales</taxon>
        <taxon>Flavobacteriaceae</taxon>
        <taxon>Nonlabens</taxon>
    </lineage>
</organism>
<reference evidence="1 2" key="1">
    <citation type="journal article" date="2014" name="Proc. Natl. Acad. Sci. U.S.A.">
        <title>Functional characterization of flavobacteria rhodopsins reveals a unique class of light-driven chloride pump in bacteria.</title>
        <authorList>
            <person name="Yoshizawa S."/>
            <person name="Kumagai Y."/>
            <person name="Kim H."/>
            <person name="Ogura Y."/>
            <person name="Hayashi T."/>
            <person name="Iwasaki W."/>
            <person name="DeLong E.F."/>
            <person name="Kogure K."/>
        </authorList>
    </citation>
    <scope>NUCLEOTIDE SEQUENCE [LARGE SCALE GENOMIC DNA]</scope>
    <source>
        <strain evidence="1 2">S1-08</strain>
    </source>
</reference>
<gene>
    <name evidence="1" type="ORF">NMS_0499</name>
</gene>
<protein>
    <submittedName>
        <fullName evidence="1">Uncharacterized protein</fullName>
    </submittedName>
</protein>
<dbReference type="STRING" id="1454201.NMS_0499"/>
<accession>W8VUD6</accession>
<sequence length="40" mass="4803">MWAHFAFAKAKYHNAVNFLQQSTSYFMNVNFCLTDYYKDS</sequence>
<evidence type="ECO:0000313" key="1">
    <source>
        <dbReference type="EMBL" id="BAO54508.1"/>
    </source>
</evidence>
<evidence type="ECO:0000313" key="2">
    <source>
        <dbReference type="Proteomes" id="UP000031760"/>
    </source>
</evidence>
<proteinExistence type="predicted"/>
<dbReference type="Proteomes" id="UP000031760">
    <property type="component" value="Chromosome"/>
</dbReference>
<keyword evidence="2" id="KW-1185">Reference proteome</keyword>
<dbReference type="KEGG" id="nmf:NMS_0499"/>
<name>W8VUD6_9FLAO</name>
<dbReference type="AlphaFoldDB" id="W8VUD6"/>
<dbReference type="HOGENOM" id="CLU_3293251_0_0_10"/>